<name>A0ABT4J793_9RHOB</name>
<dbReference type="PANTHER" id="PTHR43820:SF2">
    <property type="entry name" value="ABC TRANSPORTER ATP-BINDING PROTEIN"/>
    <property type="match status" value="1"/>
</dbReference>
<evidence type="ECO:0000256" key="1">
    <source>
        <dbReference type="ARBA" id="ARBA00005417"/>
    </source>
</evidence>
<keyword evidence="8" id="KW-1185">Reference proteome</keyword>
<keyword evidence="2" id="KW-0813">Transport</keyword>
<dbReference type="Proteomes" id="UP001149822">
    <property type="component" value="Unassembled WGS sequence"/>
</dbReference>
<evidence type="ECO:0000313" key="7">
    <source>
        <dbReference type="EMBL" id="MCZ0963006.1"/>
    </source>
</evidence>
<dbReference type="InterPro" id="IPR003593">
    <property type="entry name" value="AAA+_ATPase"/>
</dbReference>
<dbReference type="GO" id="GO:0005524">
    <property type="term" value="F:ATP binding"/>
    <property type="evidence" value="ECO:0007669"/>
    <property type="project" value="UniProtKB-KW"/>
</dbReference>
<keyword evidence="3" id="KW-0547">Nucleotide-binding</keyword>
<dbReference type="EMBL" id="JAPTYD010000026">
    <property type="protein sequence ID" value="MCZ0963006.1"/>
    <property type="molecule type" value="Genomic_DNA"/>
</dbReference>
<dbReference type="InterPro" id="IPR052156">
    <property type="entry name" value="BCAA_Transport_ATP-bd_LivF"/>
</dbReference>
<organism evidence="7 8">
    <name type="scientific">Paracoccus benzoatiresistens</name>
    <dbReference type="NCBI Taxonomy" id="2997341"/>
    <lineage>
        <taxon>Bacteria</taxon>
        <taxon>Pseudomonadati</taxon>
        <taxon>Pseudomonadota</taxon>
        <taxon>Alphaproteobacteria</taxon>
        <taxon>Rhodobacterales</taxon>
        <taxon>Paracoccaceae</taxon>
        <taxon>Paracoccus</taxon>
    </lineage>
</organism>
<dbReference type="InterPro" id="IPR017871">
    <property type="entry name" value="ABC_transporter-like_CS"/>
</dbReference>
<dbReference type="RefSeq" id="WP_268943061.1">
    <property type="nucleotide sequence ID" value="NZ_JAPTYD010000026.1"/>
</dbReference>
<proteinExistence type="inferred from homology"/>
<dbReference type="Pfam" id="PF00005">
    <property type="entry name" value="ABC_tran"/>
    <property type="match status" value="1"/>
</dbReference>
<reference evidence="7" key="1">
    <citation type="submission" date="2022-12" db="EMBL/GenBank/DDBJ databases">
        <title>Paracoccus sp. EF6 isolated from a lake water.</title>
        <authorList>
            <person name="Liu H."/>
        </authorList>
    </citation>
    <scope>NUCLEOTIDE SEQUENCE</scope>
    <source>
        <strain evidence="7">EF6</strain>
    </source>
</reference>
<keyword evidence="5" id="KW-0029">Amino-acid transport</keyword>
<feature type="domain" description="ABC transporter" evidence="6">
    <location>
        <begin position="2"/>
        <end position="234"/>
    </location>
</feature>
<comment type="similarity">
    <text evidence="1">Belongs to the ABC transporter superfamily.</text>
</comment>
<sequence length="235" mass="25791">MLRVDHLNAYYGQSHILHDIRLEVPSGRRTSVLGRNGAGKSTLLKSITNAGPRVEGEVSVNGSPLGQSAWYRRAKSGIALVPEDRRIFTHITVEENIELGRLGASADRPAIPVSQIYEWFPMLGPLKARLGGQLSGGQQQMLAVARAVASHPRVLLLDEPTEGLAPVIVEELAKIVAKICSELQITLLLVEQNIWFSRQTTDHVYLLGTGSIVFSGSWAEFDQDETIRNRHLAIA</sequence>
<evidence type="ECO:0000256" key="5">
    <source>
        <dbReference type="ARBA" id="ARBA00022970"/>
    </source>
</evidence>
<evidence type="ECO:0000259" key="6">
    <source>
        <dbReference type="PROSITE" id="PS50893"/>
    </source>
</evidence>
<dbReference type="SUPFAM" id="SSF52540">
    <property type="entry name" value="P-loop containing nucleoside triphosphate hydrolases"/>
    <property type="match status" value="1"/>
</dbReference>
<dbReference type="InterPro" id="IPR027417">
    <property type="entry name" value="P-loop_NTPase"/>
</dbReference>
<dbReference type="PROSITE" id="PS50893">
    <property type="entry name" value="ABC_TRANSPORTER_2"/>
    <property type="match status" value="1"/>
</dbReference>
<dbReference type="InterPro" id="IPR003439">
    <property type="entry name" value="ABC_transporter-like_ATP-bd"/>
</dbReference>
<evidence type="ECO:0000256" key="4">
    <source>
        <dbReference type="ARBA" id="ARBA00022840"/>
    </source>
</evidence>
<evidence type="ECO:0000256" key="3">
    <source>
        <dbReference type="ARBA" id="ARBA00022741"/>
    </source>
</evidence>
<dbReference type="PANTHER" id="PTHR43820">
    <property type="entry name" value="HIGH-AFFINITY BRANCHED-CHAIN AMINO ACID TRANSPORT ATP-BINDING PROTEIN LIVF"/>
    <property type="match status" value="1"/>
</dbReference>
<dbReference type="PROSITE" id="PS00211">
    <property type="entry name" value="ABC_TRANSPORTER_1"/>
    <property type="match status" value="1"/>
</dbReference>
<keyword evidence="4 7" id="KW-0067">ATP-binding</keyword>
<dbReference type="Gene3D" id="3.40.50.300">
    <property type="entry name" value="P-loop containing nucleotide triphosphate hydrolases"/>
    <property type="match status" value="1"/>
</dbReference>
<comment type="caution">
    <text evidence="7">The sequence shown here is derived from an EMBL/GenBank/DDBJ whole genome shotgun (WGS) entry which is preliminary data.</text>
</comment>
<dbReference type="SMART" id="SM00382">
    <property type="entry name" value="AAA"/>
    <property type="match status" value="1"/>
</dbReference>
<gene>
    <name evidence="7" type="ORF">OU682_15410</name>
</gene>
<protein>
    <submittedName>
        <fullName evidence="7">ATP-binding cassette domain-containing protein</fullName>
    </submittedName>
</protein>
<accession>A0ABT4J793</accession>
<evidence type="ECO:0000256" key="2">
    <source>
        <dbReference type="ARBA" id="ARBA00022448"/>
    </source>
</evidence>
<evidence type="ECO:0000313" key="8">
    <source>
        <dbReference type="Proteomes" id="UP001149822"/>
    </source>
</evidence>